<keyword evidence="1" id="KW-0812">Transmembrane</keyword>
<reference evidence="2 3" key="1">
    <citation type="submission" date="2016-06" db="EMBL/GenBank/DDBJ databases">
        <authorList>
            <consortium name="Pathogen Informatics"/>
        </authorList>
    </citation>
    <scope>NUCLEOTIDE SEQUENCE [LARGE SCALE GENOMIC DNA]</scope>
    <source>
        <strain evidence="2">PmlGA01</strain>
    </source>
</reference>
<keyword evidence="1" id="KW-0472">Membrane</keyword>
<dbReference type="AlphaFoldDB" id="A0A1C3L3M8"/>
<dbReference type="VEuPathDB" id="PlasmoDB:PmUG01_14078100"/>
<organism evidence="2 3">
    <name type="scientific">Plasmodium malariae</name>
    <dbReference type="NCBI Taxonomy" id="5858"/>
    <lineage>
        <taxon>Eukaryota</taxon>
        <taxon>Sar</taxon>
        <taxon>Alveolata</taxon>
        <taxon>Apicomplexa</taxon>
        <taxon>Aconoidasida</taxon>
        <taxon>Haemosporida</taxon>
        <taxon>Plasmodiidae</taxon>
        <taxon>Plasmodium</taxon>
        <taxon>Plasmodium (Plasmodium)</taxon>
    </lineage>
</organism>
<feature type="transmembrane region" description="Helical" evidence="1">
    <location>
        <begin position="617"/>
        <end position="641"/>
    </location>
</feature>
<accession>A0A1C3L3M8</accession>
<dbReference type="Proteomes" id="UP000219799">
    <property type="component" value="Chromosome 14"/>
</dbReference>
<evidence type="ECO:0000256" key="1">
    <source>
        <dbReference type="SAM" id="Phobius"/>
    </source>
</evidence>
<evidence type="ECO:0000313" key="2">
    <source>
        <dbReference type="EMBL" id="SBT81117.1"/>
    </source>
</evidence>
<evidence type="ECO:0000313" key="3">
    <source>
        <dbReference type="Proteomes" id="UP000219799"/>
    </source>
</evidence>
<sequence length="749" mass="88176">MTSSFLQISKAISRWKYRKECYDQFYNFTQCRGRVKKKGISLHVKGSIWNRNIRKDIKFGKTDKEEKKEVINLHLDRKGITSSKDLLKYIGKNKKLLLYILCKIDEKKNKYRGQHDVLNDLEHNINEKIVEEELSLRNSEKMIFLSCASSKYYAEKIHLIRNDNNGIYIDEKNLFNYYCTVLKYRKNNSLNDKEIDHDILTFFKSRMNIRKINSISLYLLNLSYLNSKTTIKTNVLYNFVLYMLKYIKNKITNRTGIILLTHYVDLLTSIMHVSKLKIENSSAEVGEENTDSINKIRMVNKNEYPFDCHSFSNLCKNSQVMIHAGNNDAKKSGEIISYDATKFYHYFNIYDFVCNREGYTSGGSAAVVTTRAKDGIAAGGAQQTIDALSMNKTSGSTWAKVYDIRSEIIYMIYYLNAALVCLLKKCVRNCKKDVHSKRFDEPLEKRLYVIINYMFNCLQYNVFCKTLFLLLQQVLIIYMSNNMRKYHFRYLSTSSIAHLVHLFSIQYSSVKIDDDNEKLIMLKNCLNKLFINDCKDLGKKDKLLTYISVSKILFFSKKVYIEKMHNILSSELINFTYRDLYSVVYSLNCSKFYDLPFFESVLRNIYKLKHKYEQSRVLTIITVFCSFNVNLAIFNFLMAYANKNDMQPISREGKNEIPEFNRNQAKKLEEDLENKERILKELSSHIKENHNADNITFEELDTLELNSGDSVLKCDDSEERSLMNDEEIKRYLKKRKKKEKSKRNKKEEY</sequence>
<dbReference type="EMBL" id="LT594502">
    <property type="protein sequence ID" value="SBT81117.1"/>
    <property type="molecule type" value="Genomic_DNA"/>
</dbReference>
<protein>
    <submittedName>
        <fullName evidence="2">Uncharacterized protein</fullName>
    </submittedName>
</protein>
<name>A0A1C3L3M8_PLAMA</name>
<keyword evidence="1" id="KW-1133">Transmembrane helix</keyword>
<gene>
    <name evidence="2" type="primary">PmlGA01_140061800</name>
    <name evidence="2" type="ORF">PMLGA01_140061800</name>
</gene>
<proteinExistence type="predicted"/>